<feature type="transmembrane region" description="Helical" evidence="7">
    <location>
        <begin position="219"/>
        <end position="243"/>
    </location>
</feature>
<reference evidence="8 9" key="1">
    <citation type="submission" date="2018-06" db="EMBL/GenBank/DDBJ databases">
        <authorList>
            <consortium name="Pathogen Informatics"/>
            <person name="Doyle S."/>
        </authorList>
    </citation>
    <scope>NUCLEOTIDE SEQUENCE [LARGE SCALE GENOMIC DNA]</scope>
    <source>
        <strain evidence="8 9">NCTC10313</strain>
    </source>
</reference>
<dbReference type="Pfam" id="PF05977">
    <property type="entry name" value="MFS_3"/>
    <property type="match status" value="1"/>
</dbReference>
<feature type="transmembrane region" description="Helical" evidence="7">
    <location>
        <begin position="49"/>
        <end position="67"/>
    </location>
</feature>
<comment type="subcellular location">
    <subcellularLocation>
        <location evidence="1">Cell membrane</location>
        <topology evidence="1">Multi-pass membrane protein</topology>
    </subcellularLocation>
</comment>
<sequence>MNWMKVKNFRTLLSSLFISKSGDYAYEVVFVFIVLESTHNNYLLTGFVYFFRFIPFLFFGPVGGWLADNYRLKNNLLLSEWLRLTVSLLLFITSLNGAVNLTILIVASILTTIGRSIFQPSYQTAVPRTVSADRLTGANGVSQVAEETASVVGPLLCSLILSFTDKSWVLLFNSVTYFVSIIILSTFSESDSATGAPFRIKKVYKETFSSIKLLYRDSCGLFIVILGSSVCILFTGSVIRFIIPAVTLSHGQGEVFTSWIFSLMAAGTITGGLLYGRFVRSTSPEKVMQHWFIYGLLLLLMSFTAFYSLAFLLPLAFVLGISGAFVDISLVTVIQSWSPEENIGKTFGTFSTLANTAEALSGLISGLFAVGGLMIVFVGMSSLIALTGITSMTFLTRKTVKNNHSSSTGRNEPDGSS</sequence>
<keyword evidence="4 7" id="KW-0812">Transmembrane</keyword>
<keyword evidence="3" id="KW-1003">Cell membrane</keyword>
<dbReference type="PANTHER" id="PTHR43266:SF2">
    <property type="entry name" value="MAJOR FACILITATOR SUPERFAMILY (MFS) PROFILE DOMAIN-CONTAINING PROTEIN"/>
    <property type="match status" value="1"/>
</dbReference>
<evidence type="ECO:0000256" key="5">
    <source>
        <dbReference type="ARBA" id="ARBA00022989"/>
    </source>
</evidence>
<accession>A0A377YWL8</accession>
<keyword evidence="8" id="KW-0012">Acyltransferase</keyword>
<feature type="transmembrane region" description="Helical" evidence="7">
    <location>
        <begin position="291"/>
        <end position="309"/>
    </location>
</feature>
<evidence type="ECO:0000313" key="9">
    <source>
        <dbReference type="Proteomes" id="UP000254487"/>
    </source>
</evidence>
<dbReference type="Gene3D" id="1.20.1250.20">
    <property type="entry name" value="MFS general substrate transporter like domains"/>
    <property type="match status" value="2"/>
</dbReference>
<evidence type="ECO:0000313" key="8">
    <source>
        <dbReference type="EMBL" id="STU54324.1"/>
    </source>
</evidence>
<keyword evidence="5 7" id="KW-1133">Transmembrane helix</keyword>
<name>A0A377YWL8_KLEPO</name>
<evidence type="ECO:0000256" key="3">
    <source>
        <dbReference type="ARBA" id="ARBA00022475"/>
    </source>
</evidence>
<proteinExistence type="predicted"/>
<dbReference type="AlphaFoldDB" id="A0A377YWL8"/>
<feature type="transmembrane region" description="Helical" evidence="7">
    <location>
        <begin position="168"/>
        <end position="187"/>
    </location>
</feature>
<dbReference type="EMBL" id="UGLW01000001">
    <property type="protein sequence ID" value="STU54324.1"/>
    <property type="molecule type" value="Genomic_DNA"/>
</dbReference>
<dbReference type="GO" id="GO:0005886">
    <property type="term" value="C:plasma membrane"/>
    <property type="evidence" value="ECO:0007669"/>
    <property type="project" value="UniProtKB-SubCell"/>
</dbReference>
<evidence type="ECO:0000256" key="7">
    <source>
        <dbReference type="SAM" id="Phobius"/>
    </source>
</evidence>
<evidence type="ECO:0000256" key="4">
    <source>
        <dbReference type="ARBA" id="ARBA00022692"/>
    </source>
</evidence>
<feature type="transmembrane region" description="Helical" evidence="7">
    <location>
        <begin position="88"/>
        <end position="110"/>
    </location>
</feature>
<dbReference type="Proteomes" id="UP000254487">
    <property type="component" value="Unassembled WGS sequence"/>
</dbReference>
<feature type="transmembrane region" description="Helical" evidence="7">
    <location>
        <begin position="374"/>
        <end position="395"/>
    </location>
</feature>
<dbReference type="InterPro" id="IPR022324">
    <property type="entry name" value="Bacilysin_exporter_BacE_put"/>
</dbReference>
<dbReference type="SUPFAM" id="SSF103473">
    <property type="entry name" value="MFS general substrate transporter"/>
    <property type="match status" value="1"/>
</dbReference>
<dbReference type="PANTHER" id="PTHR43266">
    <property type="entry name" value="MACROLIDE-EFFLUX PROTEIN"/>
    <property type="match status" value="1"/>
</dbReference>
<dbReference type="InterPro" id="IPR036259">
    <property type="entry name" value="MFS_trans_sf"/>
</dbReference>
<dbReference type="CDD" id="cd06173">
    <property type="entry name" value="MFS_MefA_like"/>
    <property type="match status" value="1"/>
</dbReference>
<gene>
    <name evidence="8" type="ORF">NCTC10313_00067</name>
</gene>
<keyword evidence="8" id="KW-0808">Transferase</keyword>
<keyword evidence="2" id="KW-0813">Transport</keyword>
<evidence type="ECO:0000256" key="2">
    <source>
        <dbReference type="ARBA" id="ARBA00022448"/>
    </source>
</evidence>
<dbReference type="GO" id="GO:0016746">
    <property type="term" value="F:acyltransferase activity"/>
    <property type="evidence" value="ECO:0007669"/>
    <property type="project" value="UniProtKB-KW"/>
</dbReference>
<evidence type="ECO:0000256" key="1">
    <source>
        <dbReference type="ARBA" id="ARBA00004651"/>
    </source>
</evidence>
<protein>
    <submittedName>
        <fullName evidence="8">2-acyl-glycerophospho-ethanolamine acyltransferase</fullName>
    </submittedName>
</protein>
<feature type="transmembrane region" description="Helical" evidence="7">
    <location>
        <begin position="255"/>
        <end position="279"/>
    </location>
</feature>
<dbReference type="InterPro" id="IPR010290">
    <property type="entry name" value="TM_effector"/>
</dbReference>
<dbReference type="PRINTS" id="PR01988">
    <property type="entry name" value="EXPORTERBACE"/>
</dbReference>
<organism evidence="8 9">
    <name type="scientific">Klebsiella pneumoniae subsp. ozaenae</name>
    <dbReference type="NCBI Taxonomy" id="574"/>
    <lineage>
        <taxon>Bacteria</taxon>
        <taxon>Pseudomonadati</taxon>
        <taxon>Pseudomonadota</taxon>
        <taxon>Gammaproteobacteria</taxon>
        <taxon>Enterobacterales</taxon>
        <taxon>Enterobacteriaceae</taxon>
        <taxon>Klebsiella/Raoultella group</taxon>
        <taxon>Klebsiella</taxon>
        <taxon>Klebsiella pneumoniae complex</taxon>
    </lineage>
</organism>
<keyword evidence="6 7" id="KW-0472">Membrane</keyword>
<evidence type="ECO:0000256" key="6">
    <source>
        <dbReference type="ARBA" id="ARBA00023136"/>
    </source>
</evidence>